<dbReference type="AlphaFoldDB" id="A0A7M7NY74"/>
<dbReference type="GO" id="GO:0070475">
    <property type="term" value="P:rRNA base methylation"/>
    <property type="evidence" value="ECO:0000318"/>
    <property type="project" value="GO_Central"/>
</dbReference>
<dbReference type="InterPro" id="IPR001678">
    <property type="entry name" value="MeTrfase_RsmB-F_NOP2_dom"/>
</dbReference>
<feature type="binding site" evidence="5">
    <location>
        <position position="328"/>
    </location>
    <ligand>
        <name>S-adenosyl-L-methionine</name>
        <dbReference type="ChEBI" id="CHEBI:59789"/>
    </ligand>
</feature>
<dbReference type="Gene3D" id="3.30.70.1170">
    <property type="entry name" value="Sun protein, domain 3"/>
    <property type="match status" value="1"/>
</dbReference>
<reference evidence="9" key="2">
    <citation type="submission" date="2021-01" db="UniProtKB">
        <authorList>
            <consortium name="EnsemblMetazoa"/>
        </authorList>
    </citation>
    <scope>IDENTIFICATION</scope>
</reference>
<dbReference type="PANTHER" id="PTHR22807">
    <property type="entry name" value="NOP2 YEAST -RELATED NOL1/NOP2/FMU SUN DOMAIN-CONTAINING"/>
    <property type="match status" value="1"/>
</dbReference>
<feature type="domain" description="SAM-dependent MTase RsmB/NOP-type" evidence="8">
    <location>
        <begin position="132"/>
        <end position="455"/>
    </location>
</feature>
<evidence type="ECO:0000256" key="1">
    <source>
        <dbReference type="ARBA" id="ARBA00022603"/>
    </source>
</evidence>
<dbReference type="InterPro" id="IPR048889">
    <property type="entry name" value="NSUN5_RCM1_N"/>
</dbReference>
<feature type="coiled-coil region" evidence="6">
    <location>
        <begin position="100"/>
        <end position="127"/>
    </location>
</feature>
<dbReference type="FunFam" id="3.30.70.1170:FF:000013">
    <property type="entry name" value="Putative 28S rRNA (Cytosine-C(5))-methyltransferase"/>
    <property type="match status" value="1"/>
</dbReference>
<feature type="binding site" evidence="5">
    <location>
        <position position="281"/>
    </location>
    <ligand>
        <name>S-adenosyl-L-methionine</name>
        <dbReference type="ChEBI" id="CHEBI:59789"/>
    </ligand>
</feature>
<dbReference type="Gene3D" id="3.40.50.150">
    <property type="entry name" value="Vaccinia Virus protein VP39"/>
    <property type="match status" value="1"/>
</dbReference>
<dbReference type="GO" id="GO:0005730">
    <property type="term" value="C:nucleolus"/>
    <property type="evidence" value="ECO:0000318"/>
    <property type="project" value="GO_Central"/>
</dbReference>
<dbReference type="SUPFAM" id="SSF53335">
    <property type="entry name" value="S-adenosyl-L-methionine-dependent methyltransferases"/>
    <property type="match status" value="1"/>
</dbReference>
<evidence type="ECO:0000256" key="2">
    <source>
        <dbReference type="ARBA" id="ARBA00022679"/>
    </source>
</evidence>
<accession>A0A7M7NY74</accession>
<proteinExistence type="inferred from homology"/>
<protein>
    <recommendedName>
        <fullName evidence="8">SAM-dependent MTase RsmB/NOP-type domain-containing protein</fullName>
    </recommendedName>
</protein>
<dbReference type="OrthoDB" id="435282at2759"/>
<feature type="binding site" evidence="5">
    <location>
        <begin position="257"/>
        <end position="263"/>
    </location>
    <ligand>
        <name>S-adenosyl-L-methionine</name>
        <dbReference type="ChEBI" id="CHEBI:59789"/>
    </ligand>
</feature>
<dbReference type="InParanoid" id="A0A7M7NY74"/>
<dbReference type="GeneID" id="582829"/>
<evidence type="ECO:0000259" key="8">
    <source>
        <dbReference type="PROSITE" id="PS51686"/>
    </source>
</evidence>
<dbReference type="Pfam" id="PF21153">
    <property type="entry name" value="NSUN5_N"/>
    <property type="match status" value="1"/>
</dbReference>
<dbReference type="GO" id="GO:0008173">
    <property type="term" value="F:RNA methyltransferase activity"/>
    <property type="evidence" value="ECO:0007669"/>
    <property type="project" value="InterPro"/>
</dbReference>
<dbReference type="OMA" id="SFKSRIY"/>
<name>A0A7M7NY74_STRPU</name>
<dbReference type="GO" id="GO:0003723">
    <property type="term" value="F:RNA binding"/>
    <property type="evidence" value="ECO:0007669"/>
    <property type="project" value="UniProtKB-UniRule"/>
</dbReference>
<dbReference type="PANTHER" id="PTHR22807:SF4">
    <property type="entry name" value="28S RRNA (CYTOSINE-C(5))-METHYLTRANSFERASE"/>
    <property type="match status" value="1"/>
</dbReference>
<dbReference type="Pfam" id="PF21148">
    <property type="entry name" value="NSUN5_fdxn-like"/>
    <property type="match status" value="1"/>
</dbReference>
<dbReference type="KEGG" id="spu:582829"/>
<dbReference type="Proteomes" id="UP000007110">
    <property type="component" value="Unassembled WGS sequence"/>
</dbReference>
<sequence>MPPNFVKTDIYDEASAVISKAQIKEKSIKSLVYESNSKNIRQLYALVCESLKYATIIEEIIDSTAFLQKVPWMDRNLALVLLYDFLFGKKLAGACSGKYRKAVVKQKKELKAELQKMKEKKGATSSSDLLPSQVKDEVSIPRYIRVNLLKTSIDDVIAAFIEAGYTCVMTRDEAEEEKQDATPKYISNLSVDVSRSLGQYEFAADLHLDDVLVFAARTDFHSHPLYLQGHIILMDKASCFPAYVLSAKPGSHVIDACSAPGNKTSHMASLLRNDAKIYSYDLDPKRISVMNTLLERAGVSAAKTIHQDFLTTDPCSEENMCVEYTIVDPSCSGSGMASRKDYLVDDDMQEDRARLRSLHQLQCRILTHALSFPSVRRVVYSTCSVHREENEDVVRTVLEQSDGFRLVPVMQGTWDRRGLSTSQDGEEDHIGECCVRASPHTDLTNGFFVALFERTGKSGTGVSKRQVPEDTINGHGQSLDEKHSKKKKKAKVGKEETVESQEEALKADVVEDDQKDKNERKKKKKRRKENEMNVDVCASDEISDDVKQIKKKHKKSKNESEESDELVMDKCGKKEKKKKGSKRKSSENSDSAPLVTDQANESQPSAKKKKKTKKIDM</sequence>
<dbReference type="PRINTS" id="PR02008">
    <property type="entry name" value="RCMTFAMILY"/>
</dbReference>
<evidence type="ECO:0000256" key="6">
    <source>
        <dbReference type="SAM" id="Coils"/>
    </source>
</evidence>
<reference evidence="10" key="1">
    <citation type="submission" date="2015-02" db="EMBL/GenBank/DDBJ databases">
        <title>Genome sequencing for Strongylocentrotus purpuratus.</title>
        <authorList>
            <person name="Murali S."/>
            <person name="Liu Y."/>
            <person name="Vee V."/>
            <person name="English A."/>
            <person name="Wang M."/>
            <person name="Skinner E."/>
            <person name="Han Y."/>
            <person name="Muzny D.M."/>
            <person name="Worley K.C."/>
            <person name="Gibbs R.A."/>
        </authorList>
    </citation>
    <scope>NUCLEOTIDE SEQUENCE</scope>
</reference>
<dbReference type="InterPro" id="IPR049561">
    <property type="entry name" value="NSUN5_7_fdxn-like"/>
</dbReference>
<feature type="compositionally biased region" description="Basic and acidic residues" evidence="7">
    <location>
        <begin position="492"/>
        <end position="519"/>
    </location>
</feature>
<dbReference type="RefSeq" id="XP_030843202.1">
    <property type="nucleotide sequence ID" value="XM_030987342.1"/>
</dbReference>
<feature type="compositionally biased region" description="Basic residues" evidence="7">
    <location>
        <begin position="573"/>
        <end position="583"/>
    </location>
</feature>
<keyword evidence="1 5" id="KW-0489">Methyltransferase</keyword>
<dbReference type="FunFam" id="3.40.50.150:FF:000389">
    <property type="entry name" value="NOL1/NOP2/sun family, putative"/>
    <property type="match status" value="1"/>
</dbReference>
<feature type="region of interest" description="Disordered" evidence="7">
    <location>
        <begin position="458"/>
        <end position="617"/>
    </location>
</feature>
<evidence type="ECO:0000313" key="9">
    <source>
        <dbReference type="EnsemblMetazoa" id="XP_030843202"/>
    </source>
</evidence>
<keyword evidence="4 5" id="KW-0694">RNA-binding</keyword>
<feature type="active site" description="Nucleophile" evidence="5">
    <location>
        <position position="383"/>
    </location>
</feature>
<dbReference type="PROSITE" id="PS51686">
    <property type="entry name" value="SAM_MT_RSMB_NOP"/>
    <property type="match status" value="1"/>
</dbReference>
<dbReference type="InterPro" id="IPR029063">
    <property type="entry name" value="SAM-dependent_MTases_sf"/>
</dbReference>
<dbReference type="CTD" id="55695"/>
<dbReference type="InterPro" id="IPR023267">
    <property type="entry name" value="RCMT"/>
</dbReference>
<comment type="similarity">
    <text evidence="5">Belongs to the class I-like SAM-binding methyltransferase superfamily. RsmB/NOP family.</text>
</comment>
<keyword evidence="2 5" id="KW-0808">Transferase</keyword>
<dbReference type="InterPro" id="IPR049560">
    <property type="entry name" value="MeTrfase_RsmB-F_NOP2_cat"/>
</dbReference>
<evidence type="ECO:0000313" key="10">
    <source>
        <dbReference type="Proteomes" id="UP000007110"/>
    </source>
</evidence>
<dbReference type="Pfam" id="PF01189">
    <property type="entry name" value="Methyltr_RsmB-F"/>
    <property type="match status" value="1"/>
</dbReference>
<keyword evidence="10" id="KW-1185">Reference proteome</keyword>
<evidence type="ECO:0000256" key="7">
    <source>
        <dbReference type="SAM" id="MobiDB-lite"/>
    </source>
</evidence>
<evidence type="ECO:0000256" key="3">
    <source>
        <dbReference type="ARBA" id="ARBA00022691"/>
    </source>
</evidence>
<keyword evidence="3 5" id="KW-0949">S-adenosyl-L-methionine</keyword>
<keyword evidence="6" id="KW-0175">Coiled coil</keyword>
<dbReference type="EnsemblMetazoa" id="XM_030987342">
    <property type="protein sequence ID" value="XP_030843202"/>
    <property type="gene ID" value="LOC582829"/>
</dbReference>
<evidence type="ECO:0000256" key="5">
    <source>
        <dbReference type="PROSITE-ProRule" id="PRU01023"/>
    </source>
</evidence>
<feature type="compositionally biased region" description="Basic residues" evidence="7">
    <location>
        <begin position="606"/>
        <end position="617"/>
    </location>
</feature>
<evidence type="ECO:0000256" key="4">
    <source>
        <dbReference type="ARBA" id="ARBA00022884"/>
    </source>
</evidence>
<feature type="binding site" evidence="5">
    <location>
        <position position="308"/>
    </location>
    <ligand>
        <name>S-adenosyl-L-methionine</name>
        <dbReference type="ChEBI" id="CHEBI:59789"/>
    </ligand>
</feature>
<organism evidence="9 10">
    <name type="scientific">Strongylocentrotus purpuratus</name>
    <name type="common">Purple sea urchin</name>
    <dbReference type="NCBI Taxonomy" id="7668"/>
    <lineage>
        <taxon>Eukaryota</taxon>
        <taxon>Metazoa</taxon>
        <taxon>Echinodermata</taxon>
        <taxon>Eleutherozoa</taxon>
        <taxon>Echinozoa</taxon>
        <taxon>Echinoidea</taxon>
        <taxon>Euechinoidea</taxon>
        <taxon>Echinacea</taxon>
        <taxon>Camarodonta</taxon>
        <taxon>Echinidea</taxon>
        <taxon>Strongylocentrotidae</taxon>
        <taxon>Strongylocentrotus</taxon>
    </lineage>
</organism>